<comment type="similarity">
    <text evidence="2 16">Belongs to the glycosyl hydrolase 5 (cellulase A) family.</text>
</comment>
<feature type="transmembrane region" description="Helical" evidence="18">
    <location>
        <begin position="525"/>
        <end position="546"/>
    </location>
</feature>
<dbReference type="OrthoDB" id="1887033at2759"/>
<evidence type="ECO:0000256" key="4">
    <source>
        <dbReference type="ARBA" id="ARBA00022692"/>
    </source>
</evidence>
<dbReference type="GO" id="GO:0009251">
    <property type="term" value="P:glucan catabolic process"/>
    <property type="evidence" value="ECO:0007669"/>
    <property type="project" value="TreeGrafter"/>
</dbReference>
<protein>
    <recommendedName>
        <fullName evidence="14">glucan 1,3-beta-glucosidase</fullName>
        <ecNumber evidence="14">3.2.1.58</ecNumber>
    </recommendedName>
    <alternativeName>
        <fullName evidence="15">Exo-1,3-beta-glucanase D</fullName>
    </alternativeName>
</protein>
<dbReference type="AlphaFoldDB" id="D8LEF5"/>
<dbReference type="GO" id="GO:0004338">
    <property type="term" value="F:glucan exo-1,3-beta-glucosidase activity"/>
    <property type="evidence" value="ECO:0007669"/>
    <property type="project" value="UniProtKB-EC"/>
</dbReference>
<evidence type="ECO:0000256" key="7">
    <source>
        <dbReference type="ARBA" id="ARBA00022989"/>
    </source>
</evidence>
<dbReference type="GO" id="GO:0009986">
    <property type="term" value="C:cell surface"/>
    <property type="evidence" value="ECO:0007669"/>
    <property type="project" value="TreeGrafter"/>
</dbReference>
<keyword evidence="21" id="KW-1185">Reference proteome</keyword>
<reference evidence="20 21" key="1">
    <citation type="journal article" date="2010" name="Nature">
        <title>The Ectocarpus genome and the independent evolution of multicellularity in brown algae.</title>
        <authorList>
            <person name="Cock J.M."/>
            <person name="Sterck L."/>
            <person name="Rouze P."/>
            <person name="Scornet D."/>
            <person name="Allen A.E."/>
            <person name="Amoutzias G."/>
            <person name="Anthouard V."/>
            <person name="Artiguenave F."/>
            <person name="Aury J.M."/>
            <person name="Badger J.H."/>
            <person name="Beszteri B."/>
            <person name="Billiau K."/>
            <person name="Bonnet E."/>
            <person name="Bothwell J.H."/>
            <person name="Bowler C."/>
            <person name="Boyen C."/>
            <person name="Brownlee C."/>
            <person name="Carrano C.J."/>
            <person name="Charrier B."/>
            <person name="Cho G.Y."/>
            <person name="Coelho S.M."/>
            <person name="Collen J."/>
            <person name="Corre E."/>
            <person name="Da Silva C."/>
            <person name="Delage L."/>
            <person name="Delaroque N."/>
            <person name="Dittami S.M."/>
            <person name="Doulbeau S."/>
            <person name="Elias M."/>
            <person name="Farnham G."/>
            <person name="Gachon C.M."/>
            <person name="Gschloessl B."/>
            <person name="Heesch S."/>
            <person name="Jabbari K."/>
            <person name="Jubin C."/>
            <person name="Kawai H."/>
            <person name="Kimura K."/>
            <person name="Kloareg B."/>
            <person name="Kupper F.C."/>
            <person name="Lang D."/>
            <person name="Le Bail A."/>
            <person name="Leblanc C."/>
            <person name="Lerouge P."/>
            <person name="Lohr M."/>
            <person name="Lopez P.J."/>
            <person name="Martens C."/>
            <person name="Maumus F."/>
            <person name="Michel G."/>
            <person name="Miranda-Saavedra D."/>
            <person name="Morales J."/>
            <person name="Moreau H."/>
            <person name="Motomura T."/>
            <person name="Nagasato C."/>
            <person name="Napoli C.A."/>
            <person name="Nelson D.R."/>
            <person name="Nyvall-Collen P."/>
            <person name="Peters A.F."/>
            <person name="Pommier C."/>
            <person name="Potin P."/>
            <person name="Poulain J."/>
            <person name="Quesneville H."/>
            <person name="Read B."/>
            <person name="Rensing S.A."/>
            <person name="Ritter A."/>
            <person name="Rousvoal S."/>
            <person name="Samanta M."/>
            <person name="Samson G."/>
            <person name="Schroeder D.C."/>
            <person name="Segurens B."/>
            <person name="Strittmatter M."/>
            <person name="Tonon T."/>
            <person name="Tregear J.W."/>
            <person name="Valentin K."/>
            <person name="von Dassow P."/>
            <person name="Yamagishi T."/>
            <person name="Van de Peer Y."/>
            <person name="Wincker P."/>
        </authorList>
    </citation>
    <scope>NUCLEOTIDE SEQUENCE [LARGE SCALE GENOMIC DNA]</scope>
    <source>
        <strain evidence="21">Ec32 / CCAP1310/4</strain>
    </source>
</reference>
<comment type="function">
    <text evidence="13">Glucosidase involved in the degradation of cellulosic biomass. Active on lichenan.</text>
</comment>
<dbReference type="EC" id="3.2.1.58" evidence="14"/>
<evidence type="ECO:0000256" key="8">
    <source>
        <dbReference type="ARBA" id="ARBA00023136"/>
    </source>
</evidence>
<feature type="compositionally biased region" description="Gly residues" evidence="17">
    <location>
        <begin position="563"/>
        <end position="574"/>
    </location>
</feature>
<evidence type="ECO:0000256" key="12">
    <source>
        <dbReference type="ARBA" id="ARBA00036824"/>
    </source>
</evidence>
<evidence type="ECO:0000313" key="21">
    <source>
        <dbReference type="Proteomes" id="UP000002630"/>
    </source>
</evidence>
<dbReference type="PANTHER" id="PTHR31297:SF34">
    <property type="entry name" value="GLUCAN 1,3-BETA-GLUCOSIDASE 2"/>
    <property type="match status" value="1"/>
</dbReference>
<gene>
    <name evidence="20" type="ORF">Esi_0013_0217</name>
</gene>
<comment type="catalytic activity">
    <reaction evidence="12">
        <text>Successive hydrolysis of beta-D-glucose units from the non-reducing ends of (1-&gt;3)-beta-D-glucans, releasing alpha-glucose.</text>
        <dbReference type="EC" id="3.2.1.58"/>
    </reaction>
</comment>
<name>D8LEF5_ECTSI</name>
<dbReference type="InterPro" id="IPR001547">
    <property type="entry name" value="Glyco_hydro_5"/>
</dbReference>
<keyword evidence="5 16" id="KW-0378">Hydrolase</keyword>
<evidence type="ECO:0000256" key="1">
    <source>
        <dbReference type="ARBA" id="ARBA00004401"/>
    </source>
</evidence>
<evidence type="ECO:0000256" key="3">
    <source>
        <dbReference type="ARBA" id="ARBA00022475"/>
    </source>
</evidence>
<dbReference type="Proteomes" id="UP000002630">
    <property type="component" value="Unassembled WGS sequence"/>
</dbReference>
<evidence type="ECO:0000259" key="19">
    <source>
        <dbReference type="Pfam" id="PF00150"/>
    </source>
</evidence>
<dbReference type="InParanoid" id="D8LEF5"/>
<proteinExistence type="inferred from homology"/>
<evidence type="ECO:0000256" key="10">
    <source>
        <dbReference type="ARBA" id="ARBA00023295"/>
    </source>
</evidence>
<feature type="domain" description="Glycoside hydrolase family 5" evidence="19">
    <location>
        <begin position="172"/>
        <end position="369"/>
    </location>
</feature>
<dbReference type="InterPro" id="IPR050386">
    <property type="entry name" value="Glycosyl_hydrolase_5"/>
</dbReference>
<evidence type="ECO:0000256" key="17">
    <source>
        <dbReference type="SAM" id="MobiDB-lite"/>
    </source>
</evidence>
<accession>D8LEF5</accession>
<evidence type="ECO:0000313" key="20">
    <source>
        <dbReference type="EMBL" id="CBN74242.1"/>
    </source>
</evidence>
<evidence type="ECO:0000256" key="13">
    <source>
        <dbReference type="ARBA" id="ARBA00037126"/>
    </source>
</evidence>
<keyword evidence="11" id="KW-0961">Cell wall biogenesis/degradation</keyword>
<keyword evidence="6" id="KW-0735">Signal-anchor</keyword>
<keyword evidence="9" id="KW-0325">Glycoprotein</keyword>
<keyword evidence="4 18" id="KW-0812">Transmembrane</keyword>
<evidence type="ECO:0000256" key="11">
    <source>
        <dbReference type="ARBA" id="ARBA00023316"/>
    </source>
</evidence>
<dbReference type="Gene3D" id="3.20.20.80">
    <property type="entry name" value="Glycosidases"/>
    <property type="match status" value="1"/>
</dbReference>
<sequence>MDPGSFRCKLDPKLTEKDLPFFIPDIQGTWGSACGRNRGVFVVQPPDGHTYDCGNMPADWGVSNAADIANLTKTQPSVALKAYGNFVDAVYNTTIGKTAAACDFDGLTVLTCGREEPWRTAPWYDQLKAPIRAVNIGGLFVLERWIVPTFTSWGDDSGIRDQHSFSEKCGELGTDAGLYVILDLHGAPGSQNGLDNSGLTSPDPNEIVWGETWMYSPENNGNTVRILAAMAEYINHIEDSFGLDNIMALELLNEPWAHLDLGRVRDFYVTSITAVRLVRPLMPIIIHDSFRGPMWATLMKNFPYKDIVMDTHIYHGFNPADLSSDTAVGDRQKMYVHERMACSYTSMLRYQTCAVLPVMVGEWSLAVDNCMPWLDSKFADFGQCDHLAEREGSSWWSEHTRSFAMRQIDRYEREMGWAFWTWKLEDHLEKNEPASKYWSFSMAVEHGFIDLDFPNDACVHPPATDWAEPLGTDGSGSGGDANLVAAQAPSGVTARVDGNAAAAVGVSHSPEEAQRGSQEGASSPGAMLGLVLLGAMAGALATFLLVRRKAASQGASSSASGGAEKGGGHRGGGWMPAVFSSGYDTIGQQSLP</sequence>
<evidence type="ECO:0000256" key="18">
    <source>
        <dbReference type="SAM" id="Phobius"/>
    </source>
</evidence>
<dbReference type="GO" id="GO:0005576">
    <property type="term" value="C:extracellular region"/>
    <property type="evidence" value="ECO:0007669"/>
    <property type="project" value="TreeGrafter"/>
</dbReference>
<feature type="region of interest" description="Disordered" evidence="17">
    <location>
        <begin position="554"/>
        <end position="574"/>
    </location>
</feature>
<dbReference type="PANTHER" id="PTHR31297">
    <property type="entry name" value="GLUCAN ENDO-1,6-BETA-GLUCOSIDASE B"/>
    <property type="match status" value="1"/>
</dbReference>
<dbReference type="SUPFAM" id="SSF51445">
    <property type="entry name" value="(Trans)glycosidases"/>
    <property type="match status" value="1"/>
</dbReference>
<evidence type="ECO:0000256" key="5">
    <source>
        <dbReference type="ARBA" id="ARBA00022801"/>
    </source>
</evidence>
<comment type="subcellular location">
    <subcellularLocation>
        <location evidence="1">Cell membrane</location>
        <topology evidence="1">Single-pass type II membrane protein</topology>
    </subcellularLocation>
</comment>
<keyword evidence="8 18" id="KW-0472">Membrane</keyword>
<dbReference type="EMBL" id="FN649760">
    <property type="protein sequence ID" value="CBN74242.1"/>
    <property type="molecule type" value="Genomic_DNA"/>
</dbReference>
<dbReference type="InterPro" id="IPR017853">
    <property type="entry name" value="GH"/>
</dbReference>
<keyword evidence="3" id="KW-1003">Cell membrane</keyword>
<evidence type="ECO:0000256" key="16">
    <source>
        <dbReference type="RuleBase" id="RU361153"/>
    </source>
</evidence>
<evidence type="ECO:0000256" key="2">
    <source>
        <dbReference type="ARBA" id="ARBA00005641"/>
    </source>
</evidence>
<organism evidence="20 21">
    <name type="scientific">Ectocarpus siliculosus</name>
    <name type="common">Brown alga</name>
    <name type="synonym">Conferva siliculosa</name>
    <dbReference type="NCBI Taxonomy" id="2880"/>
    <lineage>
        <taxon>Eukaryota</taxon>
        <taxon>Sar</taxon>
        <taxon>Stramenopiles</taxon>
        <taxon>Ochrophyta</taxon>
        <taxon>PX clade</taxon>
        <taxon>Phaeophyceae</taxon>
        <taxon>Ectocarpales</taxon>
        <taxon>Ectocarpaceae</taxon>
        <taxon>Ectocarpus</taxon>
    </lineage>
</organism>
<keyword evidence="10 16" id="KW-0326">Glycosidase</keyword>
<evidence type="ECO:0000256" key="6">
    <source>
        <dbReference type="ARBA" id="ARBA00022968"/>
    </source>
</evidence>
<evidence type="ECO:0000256" key="15">
    <source>
        <dbReference type="ARBA" id="ARBA00041260"/>
    </source>
</evidence>
<evidence type="ECO:0000256" key="9">
    <source>
        <dbReference type="ARBA" id="ARBA00023180"/>
    </source>
</evidence>
<evidence type="ECO:0000256" key="14">
    <source>
        <dbReference type="ARBA" id="ARBA00038929"/>
    </source>
</evidence>
<dbReference type="Pfam" id="PF00150">
    <property type="entry name" value="Cellulase"/>
    <property type="match status" value="1"/>
</dbReference>
<keyword evidence="7 18" id="KW-1133">Transmembrane helix</keyword>
<dbReference type="eggNOG" id="ENOG502S847">
    <property type="taxonomic scope" value="Eukaryota"/>
</dbReference>